<keyword evidence="3" id="KW-1185">Reference proteome</keyword>
<sequence>MPPIPPAAKFHEPSPLQHAIFNEPTDSVLPTISVDPPSSIVATSLSAMSSSSHSSSTTLEPDDVPSSTTSPDDDSTTVAYLLLFLCKGVDLQMSDLENLSAVQFASLETFWIDQEQPPQDSMHSSTSFLNLEGVDIGLLNHSTKLSQFVSRTSEKKTEPTSI</sequence>
<dbReference type="EMBL" id="JBBPBN010000012">
    <property type="protein sequence ID" value="KAK9028348.1"/>
    <property type="molecule type" value="Genomic_DNA"/>
</dbReference>
<gene>
    <name evidence="2" type="ORF">V6N11_068155</name>
</gene>
<evidence type="ECO:0000313" key="2">
    <source>
        <dbReference type="EMBL" id="KAK9028348.1"/>
    </source>
</evidence>
<evidence type="ECO:0000256" key="1">
    <source>
        <dbReference type="SAM" id="MobiDB-lite"/>
    </source>
</evidence>
<evidence type="ECO:0000313" key="3">
    <source>
        <dbReference type="Proteomes" id="UP001396334"/>
    </source>
</evidence>
<feature type="compositionally biased region" description="Low complexity" evidence="1">
    <location>
        <begin position="43"/>
        <end position="56"/>
    </location>
</feature>
<comment type="caution">
    <text evidence="2">The sequence shown here is derived from an EMBL/GenBank/DDBJ whole genome shotgun (WGS) entry which is preliminary data.</text>
</comment>
<reference evidence="2 3" key="1">
    <citation type="journal article" date="2024" name="G3 (Bethesda)">
        <title>Genome assembly of Hibiscus sabdariffa L. provides insights into metabolisms of medicinal natural products.</title>
        <authorList>
            <person name="Kim T."/>
        </authorList>
    </citation>
    <scope>NUCLEOTIDE SEQUENCE [LARGE SCALE GENOMIC DNA]</scope>
    <source>
        <strain evidence="2">TK-2024</strain>
        <tissue evidence="2">Old leaves</tissue>
    </source>
</reference>
<protein>
    <submittedName>
        <fullName evidence="2">Uncharacterized protein</fullName>
    </submittedName>
</protein>
<accession>A0ABR2SSU3</accession>
<feature type="region of interest" description="Disordered" evidence="1">
    <location>
        <begin position="43"/>
        <end position="74"/>
    </location>
</feature>
<organism evidence="2 3">
    <name type="scientific">Hibiscus sabdariffa</name>
    <name type="common">roselle</name>
    <dbReference type="NCBI Taxonomy" id="183260"/>
    <lineage>
        <taxon>Eukaryota</taxon>
        <taxon>Viridiplantae</taxon>
        <taxon>Streptophyta</taxon>
        <taxon>Embryophyta</taxon>
        <taxon>Tracheophyta</taxon>
        <taxon>Spermatophyta</taxon>
        <taxon>Magnoliopsida</taxon>
        <taxon>eudicotyledons</taxon>
        <taxon>Gunneridae</taxon>
        <taxon>Pentapetalae</taxon>
        <taxon>rosids</taxon>
        <taxon>malvids</taxon>
        <taxon>Malvales</taxon>
        <taxon>Malvaceae</taxon>
        <taxon>Malvoideae</taxon>
        <taxon>Hibiscus</taxon>
    </lineage>
</organism>
<dbReference type="Proteomes" id="UP001396334">
    <property type="component" value="Unassembled WGS sequence"/>
</dbReference>
<name>A0ABR2SSU3_9ROSI</name>
<proteinExistence type="predicted"/>